<comment type="caution">
    <text evidence="1">The sequence shown here is derived from an EMBL/GenBank/DDBJ whole genome shotgun (WGS) entry which is preliminary data.</text>
</comment>
<keyword evidence="2" id="KW-1185">Reference proteome</keyword>
<gene>
    <name evidence="1" type="ORF">ACFFI0_24660</name>
</gene>
<sequence length="250" mass="27908">MDYIYIFPEQTIEEVAYIKVYTNERDFTEGQHAVEPDSLSKSQLVLPTDQTSIPFIDIRYADGTNSWSNQAELGRLAQKSIESAGCKAIFSYADNTTLKNTINSSAVYLHLALQQLNQNGGEKTWLIDRIYDEDKLDVTERPEWQCVKGLKFTFYKGGKGAKVKIDAPVAEGVCGVFEELFGEKSEVFATYSLEGSNQKELRITVPAVSDALKEQLTFQVLESDYDSLNISLTNGSSQIGYATLIPSNHD</sequence>
<evidence type="ECO:0000313" key="2">
    <source>
        <dbReference type="Proteomes" id="UP001589774"/>
    </source>
</evidence>
<proteinExistence type="predicted"/>
<dbReference type="Proteomes" id="UP001589774">
    <property type="component" value="Unassembled WGS sequence"/>
</dbReference>
<accession>A0ABV6HRL6</accession>
<dbReference type="RefSeq" id="WP_130856885.1">
    <property type="nucleotide sequence ID" value="NZ_JBHLWO010000007.1"/>
</dbReference>
<dbReference type="EMBL" id="JBHLWO010000007">
    <property type="protein sequence ID" value="MFC0321533.1"/>
    <property type="molecule type" value="Genomic_DNA"/>
</dbReference>
<reference evidence="1 2" key="1">
    <citation type="submission" date="2024-09" db="EMBL/GenBank/DDBJ databases">
        <authorList>
            <person name="Sun Q."/>
            <person name="Mori K."/>
        </authorList>
    </citation>
    <scope>NUCLEOTIDE SEQUENCE [LARGE SCALE GENOMIC DNA]</scope>
    <source>
        <strain evidence="1 2">CCM 7765</strain>
    </source>
</reference>
<evidence type="ECO:0000313" key="1">
    <source>
        <dbReference type="EMBL" id="MFC0321533.1"/>
    </source>
</evidence>
<organism evidence="1 2">
    <name type="scientific">Olivibacter oleidegradans</name>
    <dbReference type="NCBI Taxonomy" id="760123"/>
    <lineage>
        <taxon>Bacteria</taxon>
        <taxon>Pseudomonadati</taxon>
        <taxon>Bacteroidota</taxon>
        <taxon>Sphingobacteriia</taxon>
        <taxon>Sphingobacteriales</taxon>
        <taxon>Sphingobacteriaceae</taxon>
        <taxon>Olivibacter</taxon>
    </lineage>
</organism>
<name>A0ABV6HRL6_9SPHI</name>
<protein>
    <submittedName>
        <fullName evidence="1">Uncharacterized protein</fullName>
    </submittedName>
</protein>